<feature type="signal peptide" evidence="1">
    <location>
        <begin position="1"/>
        <end position="22"/>
    </location>
</feature>
<dbReference type="RefSeq" id="WP_167075522.1">
    <property type="nucleotide sequence ID" value="NZ_VVIW01000002.1"/>
</dbReference>
<accession>A0ABX0M3M1</accession>
<evidence type="ECO:0000313" key="3">
    <source>
        <dbReference type="EMBL" id="NHZ39670.1"/>
    </source>
</evidence>
<sequence length="285" mass="30216">MKTIVTTLVLGATLAVPLSASAQVSAQGTLTNFSYSLVDLLPNDGIAPSLSIVKPLYPAQLGIRAIGDISETGLRQNRESSEDNSRLLYSRDLDAGISLAQGTAVSTVSGTNFQTLALSTAASTKNGAGYERRVVASNYVMIEEFVLSPGTEVRFFADVRGSVAKALPSTNTLKESSELSASMSFPEFSANGYPDFVSEFSMRAPSWSADPNAPYSESASERLSIMFQNTAKTSWKLKVELTLWSEANSLDTSPVASPVPEPATYGMLLAGLALVAGVARRKRPA</sequence>
<dbReference type="EMBL" id="VVIW01000002">
    <property type="protein sequence ID" value="NHZ39670.1"/>
    <property type="molecule type" value="Genomic_DNA"/>
</dbReference>
<keyword evidence="4" id="KW-1185">Reference proteome</keyword>
<keyword evidence="1" id="KW-0732">Signal</keyword>
<feature type="chain" id="PRO_5046717715" evidence="1">
    <location>
        <begin position="23"/>
        <end position="285"/>
    </location>
</feature>
<gene>
    <name evidence="3" type="ORF">F1609_05725</name>
</gene>
<comment type="caution">
    <text evidence="3">The sequence shown here is derived from an EMBL/GenBank/DDBJ whole genome shotgun (WGS) entry which is preliminary data.</text>
</comment>
<proteinExistence type="predicted"/>
<dbReference type="Pfam" id="PF07589">
    <property type="entry name" value="PEP-CTERM"/>
    <property type="match status" value="1"/>
</dbReference>
<evidence type="ECO:0000259" key="2">
    <source>
        <dbReference type="Pfam" id="PF07589"/>
    </source>
</evidence>
<dbReference type="Proteomes" id="UP000819052">
    <property type="component" value="Unassembled WGS sequence"/>
</dbReference>
<dbReference type="NCBIfam" id="TIGR02595">
    <property type="entry name" value="PEP_CTERM"/>
    <property type="match status" value="1"/>
</dbReference>
<dbReference type="InterPro" id="IPR013424">
    <property type="entry name" value="Ice-binding_C"/>
</dbReference>
<evidence type="ECO:0000256" key="1">
    <source>
        <dbReference type="SAM" id="SignalP"/>
    </source>
</evidence>
<name>A0ABX0M3M1_9BURK</name>
<protein>
    <submittedName>
        <fullName evidence="3">PEP-CTERM sorting domain-containing protein</fullName>
    </submittedName>
</protein>
<feature type="domain" description="Ice-binding protein C-terminal" evidence="2">
    <location>
        <begin position="258"/>
        <end position="283"/>
    </location>
</feature>
<reference evidence="3 4" key="1">
    <citation type="submission" date="2019-09" db="EMBL/GenBank/DDBJ databases">
        <title>Taxonomy of Antarctic Massilia spp.: description of Massilia rubra sp. nov., Massilia aquatica sp. nov., Massilia mucilaginosa sp. nov., Massilia frigida sp. nov. isolated from streams, lakes and regoliths.</title>
        <authorList>
            <person name="Holochova P."/>
            <person name="Sedlacek I."/>
            <person name="Kralova S."/>
            <person name="Maslanova I."/>
            <person name="Busse H.-J."/>
            <person name="Stankova E."/>
            <person name="Vrbovska V."/>
            <person name="Kovarovic V."/>
            <person name="Bartak M."/>
            <person name="Svec P."/>
            <person name="Pantucek R."/>
        </authorList>
    </citation>
    <scope>NUCLEOTIDE SEQUENCE [LARGE SCALE GENOMIC DNA]</scope>
    <source>
        <strain evidence="3 4">CCM 8693</strain>
    </source>
</reference>
<evidence type="ECO:0000313" key="4">
    <source>
        <dbReference type="Proteomes" id="UP000819052"/>
    </source>
</evidence>
<organism evidence="3 4">
    <name type="scientific">Massilia aquatica</name>
    <dbReference type="NCBI Taxonomy" id="2609000"/>
    <lineage>
        <taxon>Bacteria</taxon>
        <taxon>Pseudomonadati</taxon>
        <taxon>Pseudomonadota</taxon>
        <taxon>Betaproteobacteria</taxon>
        <taxon>Burkholderiales</taxon>
        <taxon>Oxalobacteraceae</taxon>
        <taxon>Telluria group</taxon>
        <taxon>Massilia</taxon>
    </lineage>
</organism>